<evidence type="ECO:0000256" key="8">
    <source>
        <dbReference type="SAM" id="Phobius"/>
    </source>
</evidence>
<feature type="transmembrane region" description="Helical" evidence="8">
    <location>
        <begin position="116"/>
        <end position="136"/>
    </location>
</feature>
<dbReference type="GO" id="GO:0006644">
    <property type="term" value="P:phospholipid metabolic process"/>
    <property type="evidence" value="ECO:0007669"/>
    <property type="project" value="EnsemblFungi"/>
</dbReference>
<dbReference type="Proteomes" id="UP000095038">
    <property type="component" value="Unassembled WGS sequence"/>
</dbReference>
<keyword evidence="7 8" id="KW-0472">Membrane</keyword>
<evidence type="ECO:0000313" key="10">
    <source>
        <dbReference type="Proteomes" id="UP000095038"/>
    </source>
</evidence>
<dbReference type="EMBL" id="KV454479">
    <property type="protein sequence ID" value="ODV61659.1"/>
    <property type="molecule type" value="Genomic_DNA"/>
</dbReference>
<dbReference type="OrthoDB" id="369569at2759"/>
<keyword evidence="4 8" id="KW-0812">Transmembrane</keyword>
<dbReference type="PANTHER" id="PTHR19315">
    <property type="entry name" value="ER MEMBRANE PROTEIN COMPLEX SUBUNIT 4"/>
    <property type="match status" value="1"/>
</dbReference>
<evidence type="ECO:0000256" key="2">
    <source>
        <dbReference type="ARBA" id="ARBA00007715"/>
    </source>
</evidence>
<dbReference type="InterPro" id="IPR009445">
    <property type="entry name" value="TMEM85/Emc4"/>
</dbReference>
<proteinExistence type="inferred from homology"/>
<organism evidence="9 10">
    <name type="scientific">Ascoidea rubescens DSM 1968</name>
    <dbReference type="NCBI Taxonomy" id="1344418"/>
    <lineage>
        <taxon>Eukaryota</taxon>
        <taxon>Fungi</taxon>
        <taxon>Dikarya</taxon>
        <taxon>Ascomycota</taxon>
        <taxon>Saccharomycotina</taxon>
        <taxon>Saccharomycetes</taxon>
        <taxon>Ascoideaceae</taxon>
        <taxon>Ascoidea</taxon>
    </lineage>
</organism>
<evidence type="ECO:0000256" key="1">
    <source>
        <dbReference type="ARBA" id="ARBA00004477"/>
    </source>
</evidence>
<dbReference type="Pfam" id="PF06417">
    <property type="entry name" value="EMC4"/>
    <property type="match status" value="1"/>
</dbReference>
<protein>
    <recommendedName>
        <fullName evidence="3">ER membrane protein complex subunit 4</fullName>
    </recommendedName>
</protein>
<comment type="similarity">
    <text evidence="2">Belongs to the EMC4 family.</text>
</comment>
<dbReference type="FunCoup" id="A0A1D2VJ49">
    <property type="interactions" value="755"/>
</dbReference>
<gene>
    <name evidence="9" type="ORF">ASCRUDRAFT_21173</name>
</gene>
<dbReference type="STRING" id="1344418.A0A1D2VJ49"/>
<dbReference type="GeneID" id="30963313"/>
<dbReference type="GO" id="GO:0032977">
    <property type="term" value="F:membrane insertase activity"/>
    <property type="evidence" value="ECO:0007669"/>
    <property type="project" value="EnsemblFungi"/>
</dbReference>
<evidence type="ECO:0000256" key="7">
    <source>
        <dbReference type="ARBA" id="ARBA00023136"/>
    </source>
</evidence>
<accession>A0A1D2VJ49</accession>
<dbReference type="GO" id="GO:0015914">
    <property type="term" value="P:phospholipid transport"/>
    <property type="evidence" value="ECO:0007669"/>
    <property type="project" value="EnsemblFungi"/>
</dbReference>
<dbReference type="InParanoid" id="A0A1D2VJ49"/>
<evidence type="ECO:0000313" key="9">
    <source>
        <dbReference type="EMBL" id="ODV61659.1"/>
    </source>
</evidence>
<dbReference type="GO" id="GO:0045050">
    <property type="term" value="P:protein insertion into ER membrane by stop-transfer membrane-anchor sequence"/>
    <property type="evidence" value="ECO:0007669"/>
    <property type="project" value="EnsemblFungi"/>
</dbReference>
<comment type="subcellular location">
    <subcellularLocation>
        <location evidence="1">Endoplasmic reticulum membrane</location>
        <topology evidence="1">Multi-pass membrane protein</topology>
    </subcellularLocation>
</comment>
<evidence type="ECO:0000256" key="5">
    <source>
        <dbReference type="ARBA" id="ARBA00022824"/>
    </source>
</evidence>
<evidence type="ECO:0000256" key="6">
    <source>
        <dbReference type="ARBA" id="ARBA00022989"/>
    </source>
</evidence>
<dbReference type="RefSeq" id="XP_020047966.1">
    <property type="nucleotide sequence ID" value="XM_020189677.1"/>
</dbReference>
<feature type="non-terminal residue" evidence="9">
    <location>
        <position position="141"/>
    </location>
</feature>
<dbReference type="GO" id="GO:0072546">
    <property type="term" value="C:EMC complex"/>
    <property type="evidence" value="ECO:0007669"/>
    <property type="project" value="EnsemblFungi"/>
</dbReference>
<evidence type="ECO:0000256" key="4">
    <source>
        <dbReference type="ARBA" id="ARBA00022692"/>
    </source>
</evidence>
<name>A0A1D2VJ49_9ASCO</name>
<dbReference type="AlphaFoldDB" id="A0A1D2VJ49"/>
<reference evidence="10" key="1">
    <citation type="submission" date="2016-05" db="EMBL/GenBank/DDBJ databases">
        <title>Comparative genomics of biotechnologically important yeasts.</title>
        <authorList>
            <consortium name="DOE Joint Genome Institute"/>
            <person name="Riley R."/>
            <person name="Haridas S."/>
            <person name="Wolfe K.H."/>
            <person name="Lopes M.R."/>
            <person name="Hittinger C.T."/>
            <person name="Goker M."/>
            <person name="Salamov A."/>
            <person name="Wisecaver J."/>
            <person name="Long T.M."/>
            <person name="Aerts A.L."/>
            <person name="Barry K."/>
            <person name="Choi C."/>
            <person name="Clum A."/>
            <person name="Coughlan A.Y."/>
            <person name="Deshpande S."/>
            <person name="Douglass A.P."/>
            <person name="Hanson S.J."/>
            <person name="Klenk H.-P."/>
            <person name="Labutti K."/>
            <person name="Lapidus A."/>
            <person name="Lindquist E."/>
            <person name="Lipzen A."/>
            <person name="Meier-Kolthoff J.P."/>
            <person name="Ohm R.A."/>
            <person name="Otillar R.P."/>
            <person name="Pangilinan J."/>
            <person name="Peng Y."/>
            <person name="Rokas A."/>
            <person name="Rosa C.A."/>
            <person name="Scheuner C."/>
            <person name="Sibirny A.A."/>
            <person name="Slot J.C."/>
            <person name="Stielow J.B."/>
            <person name="Sun H."/>
            <person name="Kurtzman C.P."/>
            <person name="Blackwell M."/>
            <person name="Grigoriev I.V."/>
            <person name="Jeffries T.W."/>
        </authorList>
    </citation>
    <scope>NUCLEOTIDE SEQUENCE [LARGE SCALE GENOMIC DNA]</scope>
    <source>
        <strain evidence="10">DSM 1968</strain>
    </source>
</reference>
<keyword evidence="5" id="KW-0256">Endoplasmic reticulum</keyword>
<evidence type="ECO:0000256" key="3">
    <source>
        <dbReference type="ARBA" id="ARBA00020820"/>
    </source>
</evidence>
<sequence>LPSPPGFNEALLVNSNTKSGINSRKSITSSSFNSPIINEAQLDSLKTKKAWDVVTGTVKQVPMNLFMSYMSGNSLQIIPIMTTLMFFTGPVHSILNLKKTFKPFLNNKTFSNYYDILIVEICYVIVNIIIIFIGCYKMNKM</sequence>
<feature type="non-terminal residue" evidence="9">
    <location>
        <position position="1"/>
    </location>
</feature>
<keyword evidence="10" id="KW-1185">Reference proteome</keyword>
<keyword evidence="6 8" id="KW-1133">Transmembrane helix</keyword>
<feature type="transmembrane region" description="Helical" evidence="8">
    <location>
        <begin position="77"/>
        <end position="96"/>
    </location>
</feature>